<evidence type="ECO:0000256" key="3">
    <source>
        <dbReference type="ARBA" id="ARBA00022741"/>
    </source>
</evidence>
<dbReference type="Gene3D" id="1.10.510.10">
    <property type="entry name" value="Transferase(Phosphotransferase) domain 1"/>
    <property type="match status" value="1"/>
</dbReference>
<name>A0ABX1S826_9PSEU</name>
<dbReference type="SUPFAM" id="SSF56112">
    <property type="entry name" value="Protein kinase-like (PK-like)"/>
    <property type="match status" value="1"/>
</dbReference>
<evidence type="ECO:0000313" key="8">
    <source>
        <dbReference type="EMBL" id="NMH97715.1"/>
    </source>
</evidence>
<reference evidence="8 9" key="1">
    <citation type="submission" date="2020-04" db="EMBL/GenBank/DDBJ databases">
        <authorList>
            <person name="Klaysubun C."/>
            <person name="Duangmal K."/>
            <person name="Lipun K."/>
        </authorList>
    </citation>
    <scope>NUCLEOTIDE SEQUENCE [LARGE SCALE GENOMIC DNA]</scope>
    <source>
        <strain evidence="8 9">K10HN5</strain>
    </source>
</reference>
<dbReference type="InterPro" id="IPR050660">
    <property type="entry name" value="NEK_Ser/Thr_kinase"/>
</dbReference>
<evidence type="ECO:0000256" key="6">
    <source>
        <dbReference type="SAM" id="MobiDB-lite"/>
    </source>
</evidence>
<gene>
    <name evidence="8" type="ORF">HF526_10395</name>
</gene>
<feature type="region of interest" description="Disordered" evidence="6">
    <location>
        <begin position="16"/>
        <end position="35"/>
    </location>
</feature>
<dbReference type="PANTHER" id="PTHR43671:SF13">
    <property type="entry name" value="SERINE_THREONINE-PROTEIN KINASE NEK2"/>
    <property type="match status" value="1"/>
</dbReference>
<proteinExistence type="predicted"/>
<keyword evidence="8" id="KW-0723">Serine/threonine-protein kinase</keyword>
<dbReference type="SMART" id="SM00220">
    <property type="entry name" value="S_TKc"/>
    <property type="match status" value="1"/>
</dbReference>
<dbReference type="Proteomes" id="UP000820669">
    <property type="component" value="Unassembled WGS sequence"/>
</dbReference>
<dbReference type="EMBL" id="JAAXLA010000014">
    <property type="protein sequence ID" value="NMH97715.1"/>
    <property type="molecule type" value="Genomic_DNA"/>
</dbReference>
<keyword evidence="9" id="KW-1185">Reference proteome</keyword>
<protein>
    <recommendedName>
        <fullName evidence="1">non-specific serine/threonine protein kinase</fullName>
        <ecNumber evidence="1">2.7.11.1</ecNumber>
    </recommendedName>
</protein>
<evidence type="ECO:0000259" key="7">
    <source>
        <dbReference type="PROSITE" id="PS50011"/>
    </source>
</evidence>
<dbReference type="GO" id="GO:0004674">
    <property type="term" value="F:protein serine/threonine kinase activity"/>
    <property type="evidence" value="ECO:0007669"/>
    <property type="project" value="UniProtKB-KW"/>
</dbReference>
<dbReference type="RefSeq" id="WP_169381159.1">
    <property type="nucleotide sequence ID" value="NZ_JAAXLA010000014.1"/>
</dbReference>
<dbReference type="EC" id="2.7.11.1" evidence="1"/>
<evidence type="ECO:0000256" key="5">
    <source>
        <dbReference type="ARBA" id="ARBA00022840"/>
    </source>
</evidence>
<evidence type="ECO:0000256" key="1">
    <source>
        <dbReference type="ARBA" id="ARBA00012513"/>
    </source>
</evidence>
<keyword evidence="5" id="KW-0067">ATP-binding</keyword>
<accession>A0ABX1S826</accession>
<evidence type="ECO:0000313" key="9">
    <source>
        <dbReference type="Proteomes" id="UP000820669"/>
    </source>
</evidence>
<dbReference type="InterPro" id="IPR000719">
    <property type="entry name" value="Prot_kinase_dom"/>
</dbReference>
<keyword evidence="3" id="KW-0547">Nucleotide-binding</keyword>
<evidence type="ECO:0000256" key="4">
    <source>
        <dbReference type="ARBA" id="ARBA00022777"/>
    </source>
</evidence>
<dbReference type="InterPro" id="IPR011009">
    <property type="entry name" value="Kinase-like_dom_sf"/>
</dbReference>
<feature type="domain" description="Protein kinase" evidence="7">
    <location>
        <begin position="44"/>
        <end position="310"/>
    </location>
</feature>
<sequence>MSTAAPIRGGAARCLFPEGGPEHRDSEPAGPSPFASGDEIAPGYRVLEHLHRGADYDTYDVWSEVRFARCCIKTARGDRCEDRMIRRHLLLEGRLLTSLAHPHLVRGYELIRCARPQPPVLVLETLSGVTLAYIIDDLGQRLPAAALGHLGRHLCSVTRYLHGAGYLHLDIKPGNIITNAGRAQLIDLSLARPPGRYRRGSGTPAYMAPEQIRGGHLGPATDVWGIGLVLYEAATGFAPFDLPGPTPSVRRRTATADLADRYPQLTRRAPRIRARRRLAHPVADAIDACLAPDPDRRPTLAALDAALAALTGHDTPAPGPT</sequence>
<dbReference type="PROSITE" id="PS00108">
    <property type="entry name" value="PROTEIN_KINASE_ST"/>
    <property type="match status" value="1"/>
</dbReference>
<dbReference type="InterPro" id="IPR008271">
    <property type="entry name" value="Ser/Thr_kinase_AS"/>
</dbReference>
<dbReference type="PANTHER" id="PTHR43671">
    <property type="entry name" value="SERINE/THREONINE-PROTEIN KINASE NEK"/>
    <property type="match status" value="1"/>
</dbReference>
<evidence type="ECO:0000256" key="2">
    <source>
        <dbReference type="ARBA" id="ARBA00022679"/>
    </source>
</evidence>
<keyword evidence="4 8" id="KW-0418">Kinase</keyword>
<dbReference type="Pfam" id="PF00069">
    <property type="entry name" value="Pkinase"/>
    <property type="match status" value="1"/>
</dbReference>
<dbReference type="PROSITE" id="PS50011">
    <property type="entry name" value="PROTEIN_KINASE_DOM"/>
    <property type="match status" value="1"/>
</dbReference>
<organism evidence="8 9">
    <name type="scientific">Pseudonocardia acidicola</name>
    <dbReference type="NCBI Taxonomy" id="2724939"/>
    <lineage>
        <taxon>Bacteria</taxon>
        <taxon>Bacillati</taxon>
        <taxon>Actinomycetota</taxon>
        <taxon>Actinomycetes</taxon>
        <taxon>Pseudonocardiales</taxon>
        <taxon>Pseudonocardiaceae</taxon>
        <taxon>Pseudonocardia</taxon>
    </lineage>
</organism>
<comment type="caution">
    <text evidence="8">The sequence shown here is derived from an EMBL/GenBank/DDBJ whole genome shotgun (WGS) entry which is preliminary data.</text>
</comment>
<keyword evidence="2" id="KW-0808">Transferase</keyword>
<dbReference type="CDD" id="cd14014">
    <property type="entry name" value="STKc_PknB_like"/>
    <property type="match status" value="1"/>
</dbReference>